<dbReference type="Gene3D" id="2.60.120.10">
    <property type="entry name" value="Jelly Rolls"/>
    <property type="match status" value="1"/>
</dbReference>
<evidence type="ECO:0000259" key="4">
    <source>
        <dbReference type="PROSITE" id="PS01124"/>
    </source>
</evidence>
<dbReference type="RefSeq" id="WP_076665695.1">
    <property type="nucleotide sequence ID" value="NZ_FTPP01000001.1"/>
</dbReference>
<gene>
    <name evidence="5" type="ORF">SAMN05444128_0247</name>
</gene>
<dbReference type="InterPro" id="IPR018060">
    <property type="entry name" value="HTH_AraC"/>
</dbReference>
<dbReference type="SUPFAM" id="SSF46689">
    <property type="entry name" value="Homeodomain-like"/>
    <property type="match status" value="2"/>
</dbReference>
<dbReference type="Proteomes" id="UP000187181">
    <property type="component" value="Unassembled WGS sequence"/>
</dbReference>
<dbReference type="InterPro" id="IPR020449">
    <property type="entry name" value="Tscrpt_reg_AraC-type_HTH"/>
</dbReference>
<accession>A0A1R3WCH3</accession>
<keyword evidence="2" id="KW-0238">DNA-binding</keyword>
<dbReference type="AlphaFoldDB" id="A0A1R3WCH3"/>
<dbReference type="EMBL" id="FTPP01000001">
    <property type="protein sequence ID" value="SIT75763.1"/>
    <property type="molecule type" value="Genomic_DNA"/>
</dbReference>
<dbReference type="PANTHER" id="PTHR43280">
    <property type="entry name" value="ARAC-FAMILY TRANSCRIPTIONAL REGULATOR"/>
    <property type="match status" value="1"/>
</dbReference>
<keyword evidence="1" id="KW-0805">Transcription regulation</keyword>
<dbReference type="InterPro" id="IPR018062">
    <property type="entry name" value="HTH_AraC-typ_CS"/>
</dbReference>
<dbReference type="PRINTS" id="PR00032">
    <property type="entry name" value="HTHARAC"/>
</dbReference>
<dbReference type="InterPro" id="IPR014710">
    <property type="entry name" value="RmlC-like_jellyroll"/>
</dbReference>
<dbReference type="PANTHER" id="PTHR43280:SF27">
    <property type="entry name" value="TRANSCRIPTIONAL REGULATOR MTLR"/>
    <property type="match status" value="1"/>
</dbReference>
<dbReference type="InterPro" id="IPR009057">
    <property type="entry name" value="Homeodomain-like_sf"/>
</dbReference>
<reference evidence="6" key="1">
    <citation type="submission" date="2017-01" db="EMBL/GenBank/DDBJ databases">
        <authorList>
            <person name="Varghese N."/>
            <person name="Submissions S."/>
        </authorList>
    </citation>
    <scope>NUCLEOTIDE SEQUENCE [LARGE SCALE GENOMIC DNA]</scope>
    <source>
        <strain evidence="6">LP100</strain>
    </source>
</reference>
<dbReference type="SUPFAM" id="SSF51182">
    <property type="entry name" value="RmlC-like cupins"/>
    <property type="match status" value="1"/>
</dbReference>
<protein>
    <submittedName>
        <fullName evidence="5">Transcriptional regulator, AraC family</fullName>
    </submittedName>
</protein>
<feature type="domain" description="HTH araC/xylS-type" evidence="4">
    <location>
        <begin position="187"/>
        <end position="285"/>
    </location>
</feature>
<name>A0A1R3WCH3_9BACT</name>
<dbReference type="InterPro" id="IPR003313">
    <property type="entry name" value="AraC-bd"/>
</dbReference>
<dbReference type="GO" id="GO:0043565">
    <property type="term" value="F:sequence-specific DNA binding"/>
    <property type="evidence" value="ECO:0007669"/>
    <property type="project" value="InterPro"/>
</dbReference>
<evidence type="ECO:0000313" key="6">
    <source>
        <dbReference type="Proteomes" id="UP000187181"/>
    </source>
</evidence>
<dbReference type="SMART" id="SM00342">
    <property type="entry name" value="HTH_ARAC"/>
    <property type="match status" value="1"/>
</dbReference>
<evidence type="ECO:0000256" key="3">
    <source>
        <dbReference type="ARBA" id="ARBA00023163"/>
    </source>
</evidence>
<organism evidence="5 6">
    <name type="scientific">Pontibacter indicus</name>
    <dbReference type="NCBI Taxonomy" id="1317125"/>
    <lineage>
        <taxon>Bacteria</taxon>
        <taxon>Pseudomonadati</taxon>
        <taxon>Bacteroidota</taxon>
        <taxon>Cytophagia</taxon>
        <taxon>Cytophagales</taxon>
        <taxon>Hymenobacteraceae</taxon>
        <taxon>Pontibacter</taxon>
    </lineage>
</organism>
<dbReference type="STRING" id="1317125.SAMN05444128_0247"/>
<dbReference type="InterPro" id="IPR011051">
    <property type="entry name" value="RmlC_Cupin_sf"/>
</dbReference>
<keyword evidence="3" id="KW-0804">Transcription</keyword>
<evidence type="ECO:0000256" key="1">
    <source>
        <dbReference type="ARBA" id="ARBA00023015"/>
    </source>
</evidence>
<dbReference type="PROSITE" id="PS00041">
    <property type="entry name" value="HTH_ARAC_FAMILY_1"/>
    <property type="match status" value="1"/>
</dbReference>
<evidence type="ECO:0000256" key="2">
    <source>
        <dbReference type="ARBA" id="ARBA00023125"/>
    </source>
</evidence>
<dbReference type="PROSITE" id="PS01124">
    <property type="entry name" value="HTH_ARAC_FAMILY_2"/>
    <property type="match status" value="1"/>
</dbReference>
<sequence length="291" mass="34005">MKVIPFKIPKPSKELIRYQVDRQPYFYDKLHQHPEIQLSCILEGEGKLIVGDYIGRFGPGDIFLLGQNVPHVFRSDDVYYQPEEARQCHSIILFFDLRAFGEAFWASEEMQEVKEFFEQQNGCYRVSLEAQEHFVEQVRQLQHKSKLEKVVSALQLVDMLMHQATLQRLNLADQMHNLSEREGKRMEQVLEFLVEESHRQLTLEEVASVANMSREAFCRFFKERTRKTLVTFLNELRLSNACQALLHSDQTIASIAFTCGFANLSHFNRVFIKTIGITPREFRRQASVTKV</sequence>
<dbReference type="Pfam" id="PF02311">
    <property type="entry name" value="AraC_binding"/>
    <property type="match status" value="1"/>
</dbReference>
<dbReference type="Gene3D" id="1.10.10.60">
    <property type="entry name" value="Homeodomain-like"/>
    <property type="match status" value="2"/>
</dbReference>
<dbReference type="OrthoDB" id="792101at2"/>
<keyword evidence="6" id="KW-1185">Reference proteome</keyword>
<dbReference type="GO" id="GO:0003700">
    <property type="term" value="F:DNA-binding transcription factor activity"/>
    <property type="evidence" value="ECO:0007669"/>
    <property type="project" value="InterPro"/>
</dbReference>
<evidence type="ECO:0000313" key="5">
    <source>
        <dbReference type="EMBL" id="SIT75763.1"/>
    </source>
</evidence>
<proteinExistence type="predicted"/>
<dbReference type="Pfam" id="PF12833">
    <property type="entry name" value="HTH_18"/>
    <property type="match status" value="1"/>
</dbReference>